<dbReference type="Pfam" id="PF00072">
    <property type="entry name" value="Response_reg"/>
    <property type="match status" value="1"/>
</dbReference>
<dbReference type="InterPro" id="IPR011006">
    <property type="entry name" value="CheY-like_superfamily"/>
</dbReference>
<dbReference type="EMBL" id="JAYXHS010000004">
    <property type="protein sequence ID" value="MEC5387879.1"/>
    <property type="molecule type" value="Genomic_DNA"/>
</dbReference>
<dbReference type="PROSITE" id="PS50110">
    <property type="entry name" value="RESPONSE_REGULATORY"/>
    <property type="match status" value="1"/>
</dbReference>
<proteinExistence type="predicted"/>
<gene>
    <name evidence="4" type="ORF">VVD49_19255</name>
</gene>
<evidence type="ECO:0000313" key="5">
    <source>
        <dbReference type="Proteomes" id="UP001331561"/>
    </source>
</evidence>
<dbReference type="RefSeq" id="WP_327600853.1">
    <property type="nucleotide sequence ID" value="NZ_JAYXHS010000004.1"/>
</dbReference>
<evidence type="ECO:0000256" key="2">
    <source>
        <dbReference type="PROSITE-ProRule" id="PRU00169"/>
    </source>
</evidence>
<dbReference type="SUPFAM" id="SSF52172">
    <property type="entry name" value="CheY-like"/>
    <property type="match status" value="1"/>
</dbReference>
<sequence length="157" mass="16975">MALHSALSCHSPSDAHAASPLEGLRVLVVDDSRETRESLAALLGLRGVKVTLADSGIAALNIVTDLAPDYLPEVLICDIAMPDQDGYVTLSRIREWEARNDARAPMPAIAFTASALQHEKLKAASYGFNAHLTKPIVPDRLYSALKDMSRLRSVLTI</sequence>
<comment type="caution">
    <text evidence="4">The sequence shown here is derived from an EMBL/GenBank/DDBJ whole genome shotgun (WGS) entry which is preliminary data.</text>
</comment>
<reference evidence="4 5" key="1">
    <citation type="submission" date="2024-01" db="EMBL/GenBank/DDBJ databases">
        <title>Uliginosibacterium soil sp. nov.</title>
        <authorList>
            <person name="Lv Y."/>
        </authorList>
    </citation>
    <scope>NUCLEOTIDE SEQUENCE [LARGE SCALE GENOMIC DNA]</scope>
    <source>
        <strain evidence="4 5">H3</strain>
    </source>
</reference>
<keyword evidence="5" id="KW-1185">Reference proteome</keyword>
<evidence type="ECO:0000256" key="1">
    <source>
        <dbReference type="ARBA" id="ARBA00022553"/>
    </source>
</evidence>
<feature type="modified residue" description="4-aspartylphosphate" evidence="2">
    <location>
        <position position="78"/>
    </location>
</feature>
<dbReference type="PANTHER" id="PTHR43719:SF28">
    <property type="entry name" value="PEROXIDE STRESS-ACTIVATED HISTIDINE KINASE MAK1-RELATED"/>
    <property type="match status" value="1"/>
</dbReference>
<dbReference type="SMART" id="SM00448">
    <property type="entry name" value="REC"/>
    <property type="match status" value="1"/>
</dbReference>
<name>A0ABU6K7N5_9RHOO</name>
<evidence type="ECO:0000313" key="4">
    <source>
        <dbReference type="EMBL" id="MEC5387879.1"/>
    </source>
</evidence>
<dbReference type="Gene3D" id="3.40.50.2300">
    <property type="match status" value="1"/>
</dbReference>
<keyword evidence="1 2" id="KW-0597">Phosphoprotein</keyword>
<evidence type="ECO:0000259" key="3">
    <source>
        <dbReference type="PROSITE" id="PS50110"/>
    </source>
</evidence>
<dbReference type="InterPro" id="IPR050956">
    <property type="entry name" value="2C_system_His_kinase"/>
</dbReference>
<feature type="domain" description="Response regulatory" evidence="3">
    <location>
        <begin position="25"/>
        <end position="149"/>
    </location>
</feature>
<dbReference type="PANTHER" id="PTHR43719">
    <property type="entry name" value="TWO-COMPONENT HISTIDINE KINASE"/>
    <property type="match status" value="1"/>
</dbReference>
<accession>A0ABU6K7N5</accession>
<protein>
    <submittedName>
        <fullName evidence="4">Response regulator</fullName>
    </submittedName>
</protein>
<organism evidence="4 5">
    <name type="scientific">Uliginosibacterium silvisoli</name>
    <dbReference type="NCBI Taxonomy" id="3114758"/>
    <lineage>
        <taxon>Bacteria</taxon>
        <taxon>Pseudomonadati</taxon>
        <taxon>Pseudomonadota</taxon>
        <taxon>Betaproteobacteria</taxon>
        <taxon>Rhodocyclales</taxon>
        <taxon>Zoogloeaceae</taxon>
        <taxon>Uliginosibacterium</taxon>
    </lineage>
</organism>
<dbReference type="InterPro" id="IPR001789">
    <property type="entry name" value="Sig_transdc_resp-reg_receiver"/>
</dbReference>
<dbReference type="Proteomes" id="UP001331561">
    <property type="component" value="Unassembled WGS sequence"/>
</dbReference>